<dbReference type="InterPro" id="IPR006015">
    <property type="entry name" value="Universal_stress_UspA"/>
</dbReference>
<name>A0ABY4Q3R4_9ACTN</name>
<dbReference type="SUPFAM" id="SSF52402">
    <property type="entry name" value="Adenine nucleotide alpha hydrolases-like"/>
    <property type="match status" value="2"/>
</dbReference>
<dbReference type="InterPro" id="IPR006016">
    <property type="entry name" value="UspA"/>
</dbReference>
<evidence type="ECO:0000259" key="3">
    <source>
        <dbReference type="Pfam" id="PF00582"/>
    </source>
</evidence>
<protein>
    <submittedName>
        <fullName evidence="4">Universal stress protein</fullName>
    </submittedName>
</protein>
<dbReference type="EMBL" id="CP097289">
    <property type="protein sequence ID" value="UQT60707.1"/>
    <property type="molecule type" value="Genomic_DNA"/>
</dbReference>
<feature type="domain" description="UspA" evidence="3">
    <location>
        <begin position="148"/>
        <end position="279"/>
    </location>
</feature>
<sequence length="303" mass="32397">MSRRSESPHGHVVVGTDGSRAATHALEQAAGEAHRRRVPLEIVHAWPWGGAYEPLDDDAPDILAKAARHIAALAPEVPVTTVAVADDAAQVLVRRGRAAALTVVGTRGNGGFAGLLLGSVSLRVAAHCRSPLLVVRYEPPLRTTARVRTVVVGVRGEEDAPAVSFAFAEALRRDAGVSVVHAWAYGRNDRTHSDRKSCARREEASTELVVAPLHKEHPFVHLDNRSVRVAPARALIDAGATGEVVVIAAHRRKFTLGLQLGPVTHALLHHARCHVVLVPVTHGPSRGSCVSSRPLSGQWKRGR</sequence>
<organism evidence="4 5">
    <name type="scientific">Streptomyces durmitorensis</name>
    <dbReference type="NCBI Taxonomy" id="319947"/>
    <lineage>
        <taxon>Bacteria</taxon>
        <taxon>Bacillati</taxon>
        <taxon>Actinomycetota</taxon>
        <taxon>Actinomycetes</taxon>
        <taxon>Kitasatosporales</taxon>
        <taxon>Streptomycetaceae</taxon>
        <taxon>Streptomyces</taxon>
    </lineage>
</organism>
<dbReference type="Proteomes" id="UP000829992">
    <property type="component" value="Chromosome"/>
</dbReference>
<accession>A0ABY4Q3R4</accession>
<evidence type="ECO:0000256" key="1">
    <source>
        <dbReference type="ARBA" id="ARBA00008791"/>
    </source>
</evidence>
<dbReference type="PANTHER" id="PTHR46268">
    <property type="entry name" value="STRESS RESPONSE PROTEIN NHAX"/>
    <property type="match status" value="1"/>
</dbReference>
<dbReference type="Pfam" id="PF00582">
    <property type="entry name" value="Usp"/>
    <property type="match status" value="2"/>
</dbReference>
<proteinExistence type="inferred from homology"/>
<evidence type="ECO:0000313" key="4">
    <source>
        <dbReference type="EMBL" id="UQT60707.1"/>
    </source>
</evidence>
<dbReference type="PANTHER" id="PTHR46268:SF6">
    <property type="entry name" value="UNIVERSAL STRESS PROTEIN UP12"/>
    <property type="match status" value="1"/>
</dbReference>
<dbReference type="PRINTS" id="PR01438">
    <property type="entry name" value="UNVRSLSTRESS"/>
</dbReference>
<dbReference type="Gene3D" id="3.40.50.620">
    <property type="entry name" value="HUPs"/>
    <property type="match status" value="2"/>
</dbReference>
<feature type="domain" description="UspA" evidence="3">
    <location>
        <begin position="11"/>
        <end position="136"/>
    </location>
</feature>
<evidence type="ECO:0000256" key="2">
    <source>
        <dbReference type="SAM" id="MobiDB-lite"/>
    </source>
</evidence>
<comment type="similarity">
    <text evidence="1">Belongs to the universal stress protein A family.</text>
</comment>
<dbReference type="InterPro" id="IPR014729">
    <property type="entry name" value="Rossmann-like_a/b/a_fold"/>
</dbReference>
<feature type="region of interest" description="Disordered" evidence="2">
    <location>
        <begin position="1"/>
        <end position="21"/>
    </location>
</feature>
<dbReference type="RefSeq" id="WP_249592040.1">
    <property type="nucleotide sequence ID" value="NZ_BAAAQL010000018.1"/>
</dbReference>
<evidence type="ECO:0000313" key="5">
    <source>
        <dbReference type="Proteomes" id="UP000829992"/>
    </source>
</evidence>
<gene>
    <name evidence="4" type="ORF">M4V62_39665</name>
</gene>
<reference evidence="4 5" key="1">
    <citation type="submission" date="2022-05" db="EMBL/GenBank/DDBJ databases">
        <authorList>
            <person name="Zhou X."/>
            <person name="Li K."/>
            <person name="Man Y."/>
        </authorList>
    </citation>
    <scope>NUCLEOTIDE SEQUENCE [LARGE SCALE GENOMIC DNA]</scope>
    <source>
        <strain evidence="4 5">MS405</strain>
    </source>
</reference>
<keyword evidence="5" id="KW-1185">Reference proteome</keyword>